<dbReference type="GO" id="GO:0016020">
    <property type="term" value="C:membrane"/>
    <property type="evidence" value="ECO:0007669"/>
    <property type="project" value="UniProtKB-SubCell"/>
</dbReference>
<comment type="similarity">
    <text evidence="2">Belongs to the EamA transporter family.</text>
</comment>
<evidence type="ECO:0000256" key="3">
    <source>
        <dbReference type="ARBA" id="ARBA00022692"/>
    </source>
</evidence>
<keyword evidence="9" id="KW-1185">Reference proteome</keyword>
<feature type="transmembrane region" description="Helical" evidence="6">
    <location>
        <begin position="219"/>
        <end position="238"/>
    </location>
</feature>
<evidence type="ECO:0000256" key="6">
    <source>
        <dbReference type="SAM" id="Phobius"/>
    </source>
</evidence>
<keyword evidence="4 6" id="KW-1133">Transmembrane helix</keyword>
<feature type="transmembrane region" description="Helical" evidence="6">
    <location>
        <begin position="94"/>
        <end position="115"/>
    </location>
</feature>
<feature type="transmembrane region" description="Helical" evidence="6">
    <location>
        <begin position="38"/>
        <end position="58"/>
    </location>
</feature>
<dbReference type="InterPro" id="IPR050638">
    <property type="entry name" value="AA-Vitamin_Transporters"/>
</dbReference>
<feature type="transmembrane region" description="Helical" evidence="6">
    <location>
        <begin position="127"/>
        <end position="144"/>
    </location>
</feature>
<protein>
    <recommendedName>
        <fullName evidence="7">EamA domain-containing protein</fullName>
    </recommendedName>
</protein>
<dbReference type="AlphaFoldDB" id="A0A2Z2P0C1"/>
<dbReference type="PANTHER" id="PTHR32322:SF2">
    <property type="entry name" value="EAMA DOMAIN-CONTAINING PROTEIN"/>
    <property type="match status" value="1"/>
</dbReference>
<feature type="transmembrane region" description="Helical" evidence="6">
    <location>
        <begin position="70"/>
        <end position="88"/>
    </location>
</feature>
<organism evidence="8 9">
    <name type="scientific">Granulosicoccus antarcticus IMCC3135</name>
    <dbReference type="NCBI Taxonomy" id="1192854"/>
    <lineage>
        <taxon>Bacteria</taxon>
        <taxon>Pseudomonadati</taxon>
        <taxon>Pseudomonadota</taxon>
        <taxon>Gammaproteobacteria</taxon>
        <taxon>Chromatiales</taxon>
        <taxon>Granulosicoccaceae</taxon>
        <taxon>Granulosicoccus</taxon>
    </lineage>
</organism>
<dbReference type="InterPro" id="IPR037185">
    <property type="entry name" value="EmrE-like"/>
</dbReference>
<sequence length="337" mass="36201">MRAASLVGLSGLFVILWSSGWLASQLAMNDLSVMNLLTARYLIVLLGLLFIVTVAGQWRRIRLSDLLGQLCVGILSHGIYLITALGAFQQGVSAAVVTFVITLHPIATAMLSGSVNHEQFTARQWKGLFVGSLAVLVLISHSHGQGTSGLALTLPFMAVIALTLGTLLNRHLELENQSANTTPLPVFFTLLIQSAGALIFLLPIGAIQGSISMDFSSRQWVLLLWLALVASIGAYAVLQLLLRNMPSTQVACLTYLVPPVTTIQIYLVFGEQLDSIDLTGILLAAAGVIWVMTSPNENSSDSQYKLQPRAPGQRQPTLTSLNLRISTNSGQAVDIEL</sequence>
<evidence type="ECO:0000259" key="7">
    <source>
        <dbReference type="Pfam" id="PF00892"/>
    </source>
</evidence>
<accession>A0A2Z2P0C1</accession>
<dbReference type="Pfam" id="PF00892">
    <property type="entry name" value="EamA"/>
    <property type="match status" value="2"/>
</dbReference>
<name>A0A2Z2P0C1_9GAMM</name>
<evidence type="ECO:0000313" key="9">
    <source>
        <dbReference type="Proteomes" id="UP000250079"/>
    </source>
</evidence>
<dbReference type="InterPro" id="IPR000620">
    <property type="entry name" value="EamA_dom"/>
</dbReference>
<proteinExistence type="inferred from homology"/>
<feature type="transmembrane region" description="Helical" evidence="6">
    <location>
        <begin position="150"/>
        <end position="172"/>
    </location>
</feature>
<reference evidence="8 9" key="1">
    <citation type="submission" date="2016-12" db="EMBL/GenBank/DDBJ databases">
        <authorList>
            <person name="Song W.-J."/>
            <person name="Kurnit D.M."/>
        </authorList>
    </citation>
    <scope>NUCLEOTIDE SEQUENCE [LARGE SCALE GENOMIC DNA]</scope>
    <source>
        <strain evidence="8 9">IMCC3135</strain>
    </source>
</reference>
<evidence type="ECO:0000256" key="2">
    <source>
        <dbReference type="ARBA" id="ARBA00007362"/>
    </source>
</evidence>
<dbReference type="PANTHER" id="PTHR32322">
    <property type="entry name" value="INNER MEMBRANE TRANSPORTER"/>
    <property type="match status" value="1"/>
</dbReference>
<evidence type="ECO:0000256" key="4">
    <source>
        <dbReference type="ARBA" id="ARBA00022989"/>
    </source>
</evidence>
<evidence type="ECO:0000313" key="8">
    <source>
        <dbReference type="EMBL" id="ASJ75528.1"/>
    </source>
</evidence>
<feature type="transmembrane region" description="Helical" evidence="6">
    <location>
        <begin position="184"/>
        <end position="207"/>
    </location>
</feature>
<keyword evidence="3 6" id="KW-0812">Transmembrane</keyword>
<keyword evidence="5 6" id="KW-0472">Membrane</keyword>
<dbReference type="SUPFAM" id="SSF103481">
    <property type="entry name" value="Multidrug resistance efflux transporter EmrE"/>
    <property type="match status" value="2"/>
</dbReference>
<gene>
    <name evidence="8" type="ORF">IMCC3135_27370</name>
</gene>
<comment type="subcellular location">
    <subcellularLocation>
        <location evidence="1">Membrane</location>
        <topology evidence="1">Multi-pass membrane protein</topology>
    </subcellularLocation>
</comment>
<feature type="domain" description="EamA" evidence="7">
    <location>
        <begin position="184"/>
        <end position="292"/>
    </location>
</feature>
<evidence type="ECO:0000256" key="5">
    <source>
        <dbReference type="ARBA" id="ARBA00023136"/>
    </source>
</evidence>
<dbReference type="OrthoDB" id="9809509at2"/>
<dbReference type="EMBL" id="CP018632">
    <property type="protein sequence ID" value="ASJ75528.1"/>
    <property type="molecule type" value="Genomic_DNA"/>
</dbReference>
<dbReference type="KEGG" id="gai:IMCC3135_27370"/>
<dbReference type="RefSeq" id="WP_088920437.1">
    <property type="nucleotide sequence ID" value="NZ_CP018632.1"/>
</dbReference>
<feature type="domain" description="EamA" evidence="7">
    <location>
        <begin position="12"/>
        <end position="139"/>
    </location>
</feature>
<dbReference type="Proteomes" id="UP000250079">
    <property type="component" value="Chromosome"/>
</dbReference>
<evidence type="ECO:0000256" key="1">
    <source>
        <dbReference type="ARBA" id="ARBA00004141"/>
    </source>
</evidence>